<organism evidence="2 3">
    <name type="scientific">Nesidiocoris tenuis</name>
    <dbReference type="NCBI Taxonomy" id="355587"/>
    <lineage>
        <taxon>Eukaryota</taxon>
        <taxon>Metazoa</taxon>
        <taxon>Ecdysozoa</taxon>
        <taxon>Arthropoda</taxon>
        <taxon>Hexapoda</taxon>
        <taxon>Insecta</taxon>
        <taxon>Pterygota</taxon>
        <taxon>Neoptera</taxon>
        <taxon>Paraneoptera</taxon>
        <taxon>Hemiptera</taxon>
        <taxon>Heteroptera</taxon>
        <taxon>Panheteroptera</taxon>
        <taxon>Cimicomorpha</taxon>
        <taxon>Miridae</taxon>
        <taxon>Dicyphina</taxon>
        <taxon>Nesidiocoris</taxon>
    </lineage>
</organism>
<dbReference type="EMBL" id="CADCXU010019139">
    <property type="protein sequence ID" value="CAB0007534.1"/>
    <property type="molecule type" value="Genomic_DNA"/>
</dbReference>
<dbReference type="GO" id="GO:0005230">
    <property type="term" value="F:extracellular ligand-gated monoatomic ion channel activity"/>
    <property type="evidence" value="ECO:0007669"/>
    <property type="project" value="InterPro"/>
</dbReference>
<accession>A0A6H5GX33</accession>
<name>A0A6H5GX33_9HEMI</name>
<dbReference type="InterPro" id="IPR036734">
    <property type="entry name" value="Neur_chan_lig-bd_sf"/>
</dbReference>
<dbReference type="Proteomes" id="UP000479000">
    <property type="component" value="Unassembled WGS sequence"/>
</dbReference>
<evidence type="ECO:0008006" key="4">
    <source>
        <dbReference type="Google" id="ProtNLM"/>
    </source>
</evidence>
<feature type="non-terminal residue" evidence="2">
    <location>
        <position position="68"/>
    </location>
</feature>
<reference evidence="2 3" key="1">
    <citation type="submission" date="2020-02" db="EMBL/GenBank/DDBJ databases">
        <authorList>
            <person name="Ferguson B K."/>
        </authorList>
    </citation>
    <scope>NUCLEOTIDE SEQUENCE [LARGE SCALE GENOMIC DNA]</scope>
</reference>
<keyword evidence="3" id="KW-1185">Reference proteome</keyword>
<dbReference type="Gene3D" id="2.70.170.10">
    <property type="entry name" value="Neurotransmitter-gated ion-channel ligand-binding domain"/>
    <property type="match status" value="1"/>
</dbReference>
<gene>
    <name evidence="2" type="ORF">NTEN_LOCUS12808</name>
</gene>
<evidence type="ECO:0000313" key="2">
    <source>
        <dbReference type="EMBL" id="CAB0007534.1"/>
    </source>
</evidence>
<evidence type="ECO:0000256" key="1">
    <source>
        <dbReference type="SAM" id="MobiDB-lite"/>
    </source>
</evidence>
<dbReference type="SUPFAM" id="SSF63712">
    <property type="entry name" value="Nicotinic receptor ligand binding domain-like"/>
    <property type="match status" value="1"/>
</dbReference>
<sequence>MSPHTHAESNTEFSRGPAGNKRVPLWNATNTDRLKKDLLTGYDKFARPTNHSNVTPVDFTFEVTHIHI</sequence>
<proteinExistence type="predicted"/>
<feature type="region of interest" description="Disordered" evidence="1">
    <location>
        <begin position="1"/>
        <end position="30"/>
    </location>
</feature>
<protein>
    <recommendedName>
        <fullName evidence="4">Neurotransmitter-gated ion-channel ligand-binding domain-containing protein</fullName>
    </recommendedName>
</protein>
<evidence type="ECO:0000313" key="3">
    <source>
        <dbReference type="Proteomes" id="UP000479000"/>
    </source>
</evidence>
<dbReference type="OrthoDB" id="410315at2759"/>
<dbReference type="GO" id="GO:0016020">
    <property type="term" value="C:membrane"/>
    <property type="evidence" value="ECO:0007669"/>
    <property type="project" value="InterPro"/>
</dbReference>
<dbReference type="AlphaFoldDB" id="A0A6H5GX33"/>